<keyword evidence="12" id="KW-1185">Reference proteome</keyword>
<feature type="compositionally biased region" description="Acidic residues" evidence="10">
    <location>
        <begin position="95"/>
        <end position="118"/>
    </location>
</feature>
<dbReference type="STRING" id="336963.C4JHT7"/>
<keyword evidence="4 9" id="KW-0805">Transcription regulation</keyword>
<evidence type="ECO:0000256" key="9">
    <source>
        <dbReference type="RuleBase" id="RU364144"/>
    </source>
</evidence>
<dbReference type="HOGENOM" id="CLU_1579674_0_0_1"/>
<dbReference type="PANTHER" id="PTHR13074">
    <property type="entry name" value="MEDIATOR OF RNA POLYMERASE II TRANSCRIPTION SUBUNIT 8"/>
    <property type="match status" value="1"/>
</dbReference>
<dbReference type="Pfam" id="PF10232">
    <property type="entry name" value="Med8"/>
    <property type="match status" value="1"/>
</dbReference>
<gene>
    <name evidence="9" type="primary">MED8</name>
    <name evidence="11" type="ORF">UREG_02773</name>
</gene>
<evidence type="ECO:0000256" key="7">
    <source>
        <dbReference type="ARBA" id="ARBA00023242"/>
    </source>
</evidence>
<dbReference type="AlphaFoldDB" id="C4JHT7"/>
<evidence type="ECO:0000313" key="12">
    <source>
        <dbReference type="Proteomes" id="UP000002058"/>
    </source>
</evidence>
<feature type="region of interest" description="Disordered" evidence="10">
    <location>
        <begin position="89"/>
        <end position="154"/>
    </location>
</feature>
<dbReference type="Proteomes" id="UP000002058">
    <property type="component" value="Unassembled WGS sequence"/>
</dbReference>
<evidence type="ECO:0000256" key="3">
    <source>
        <dbReference type="ARBA" id="ARBA00020637"/>
    </source>
</evidence>
<dbReference type="VEuPathDB" id="FungiDB:UREG_02773"/>
<dbReference type="OrthoDB" id="5329317at2759"/>
<evidence type="ECO:0000256" key="2">
    <source>
        <dbReference type="ARBA" id="ARBA00005716"/>
    </source>
</evidence>
<comment type="function">
    <text evidence="9">Component of the Mediator complex, a coactivator involved in the regulated transcription of nearly all RNA polymerase II-dependent genes. Mediator functions as a bridge to convey information from gene-specific regulatory proteins to the basal RNA polymerase II transcription machinery. Mediator is recruited to promoters by direct interactions with regulatory proteins and serves as a scaffold for the assembly of a functional preinitiation complex with RNA polymerase II and the general transcription factors.</text>
</comment>
<protein>
    <recommendedName>
        <fullName evidence="3 9">Mediator of RNA polymerase II transcription subunit 8</fullName>
    </recommendedName>
    <alternativeName>
        <fullName evidence="8 9">Mediator complex subunit 8</fullName>
    </alternativeName>
</protein>
<keyword evidence="5 9" id="KW-0010">Activator</keyword>
<dbReference type="GO" id="GO:0016592">
    <property type="term" value="C:mediator complex"/>
    <property type="evidence" value="ECO:0007669"/>
    <property type="project" value="InterPro"/>
</dbReference>
<dbReference type="RefSeq" id="XP_002543257.1">
    <property type="nucleotide sequence ID" value="XM_002543211.1"/>
</dbReference>
<dbReference type="InterPro" id="IPR019364">
    <property type="entry name" value="Mediatior_Med8_fun/met"/>
</dbReference>
<dbReference type="InParanoid" id="C4JHT7"/>
<keyword evidence="6 9" id="KW-0804">Transcription</keyword>
<proteinExistence type="inferred from homology"/>
<accession>C4JHT7</accession>
<comment type="subunit">
    <text evidence="9">Component of the Mediator complex.</text>
</comment>
<dbReference type="GO" id="GO:0003712">
    <property type="term" value="F:transcription coregulator activity"/>
    <property type="evidence" value="ECO:0007669"/>
    <property type="project" value="InterPro"/>
</dbReference>
<dbReference type="KEGG" id="ure:UREG_02773"/>
<evidence type="ECO:0000256" key="5">
    <source>
        <dbReference type="ARBA" id="ARBA00023159"/>
    </source>
</evidence>
<dbReference type="GO" id="GO:0070847">
    <property type="term" value="C:core mediator complex"/>
    <property type="evidence" value="ECO:0007669"/>
    <property type="project" value="TreeGrafter"/>
</dbReference>
<dbReference type="GO" id="GO:0000978">
    <property type="term" value="F:RNA polymerase II cis-regulatory region sequence-specific DNA binding"/>
    <property type="evidence" value="ECO:0007669"/>
    <property type="project" value="TreeGrafter"/>
</dbReference>
<evidence type="ECO:0000256" key="10">
    <source>
        <dbReference type="SAM" id="MobiDB-lite"/>
    </source>
</evidence>
<keyword evidence="7 9" id="KW-0539">Nucleus</keyword>
<name>C4JHT7_UNCRE</name>
<dbReference type="GeneID" id="8437560"/>
<evidence type="ECO:0000256" key="8">
    <source>
        <dbReference type="ARBA" id="ARBA00031261"/>
    </source>
</evidence>
<reference evidence="12" key="1">
    <citation type="journal article" date="2009" name="Genome Res.">
        <title>Comparative genomic analyses of the human fungal pathogens Coccidioides and their relatives.</title>
        <authorList>
            <person name="Sharpton T.J."/>
            <person name="Stajich J.E."/>
            <person name="Rounsley S.D."/>
            <person name="Gardner M.J."/>
            <person name="Wortman J.R."/>
            <person name="Jordar V.S."/>
            <person name="Maiti R."/>
            <person name="Kodira C.D."/>
            <person name="Neafsey D.E."/>
            <person name="Zeng Q."/>
            <person name="Hung C.-Y."/>
            <person name="McMahan C."/>
            <person name="Muszewska A."/>
            <person name="Grynberg M."/>
            <person name="Mandel M.A."/>
            <person name="Kellner E.M."/>
            <person name="Barker B.M."/>
            <person name="Galgiani J.N."/>
            <person name="Orbach M.J."/>
            <person name="Kirkland T.N."/>
            <person name="Cole G.T."/>
            <person name="Henn M.R."/>
            <person name="Birren B.W."/>
            <person name="Taylor J.W."/>
        </authorList>
    </citation>
    <scope>NUCLEOTIDE SEQUENCE [LARGE SCALE GENOMIC DNA]</scope>
    <source>
        <strain evidence="12">UAMH 1704</strain>
    </source>
</reference>
<comment type="similarity">
    <text evidence="2 9">Belongs to the Mediator complex subunit 8 family.</text>
</comment>
<dbReference type="eggNOG" id="ENOG502S8U1">
    <property type="taxonomic scope" value="Eukaryota"/>
</dbReference>
<organism evidence="11 12">
    <name type="scientific">Uncinocarpus reesii (strain UAMH 1704)</name>
    <dbReference type="NCBI Taxonomy" id="336963"/>
    <lineage>
        <taxon>Eukaryota</taxon>
        <taxon>Fungi</taxon>
        <taxon>Dikarya</taxon>
        <taxon>Ascomycota</taxon>
        <taxon>Pezizomycotina</taxon>
        <taxon>Eurotiomycetes</taxon>
        <taxon>Eurotiomycetidae</taxon>
        <taxon>Onygenales</taxon>
        <taxon>Onygenaceae</taxon>
        <taxon>Uncinocarpus</taxon>
    </lineage>
</organism>
<evidence type="ECO:0000313" key="11">
    <source>
        <dbReference type="EMBL" id="EEP77924.1"/>
    </source>
</evidence>
<dbReference type="GO" id="GO:0006357">
    <property type="term" value="P:regulation of transcription by RNA polymerase II"/>
    <property type="evidence" value="ECO:0007669"/>
    <property type="project" value="InterPro"/>
</dbReference>
<dbReference type="PANTHER" id="PTHR13074:SF9">
    <property type="entry name" value="MEDIATOR OF RNA POLYMERASE II TRANSCRIPTION SUBUNIT 8"/>
    <property type="match status" value="1"/>
</dbReference>
<evidence type="ECO:0000256" key="4">
    <source>
        <dbReference type="ARBA" id="ARBA00023015"/>
    </source>
</evidence>
<evidence type="ECO:0000256" key="1">
    <source>
        <dbReference type="ARBA" id="ARBA00004123"/>
    </source>
</evidence>
<evidence type="ECO:0000256" key="6">
    <source>
        <dbReference type="ARBA" id="ARBA00023163"/>
    </source>
</evidence>
<comment type="subcellular location">
    <subcellularLocation>
        <location evidence="1 9">Nucleus</location>
    </subcellularLocation>
</comment>
<dbReference type="EMBL" id="CH476615">
    <property type="protein sequence ID" value="EEP77924.1"/>
    <property type="molecule type" value="Genomic_DNA"/>
</dbReference>
<sequence length="169" mass="18847">MRTKLEPRVEEWVAKGRNVARHNTASSQLQVEAAAAADGESVRLSVDELLDLWHWAPLEANTEARRRDWGGDYTLEEKEMGVKNVITGLRRKLDEGDEEDEDEDEEEEDEDVQGEEMEVVVGAHARAGGGPGVEFDIARGSNYTPSKSMAPGMPLDDVFRYMMTGAQPR</sequence>